<name>A0ABU6RG62_9FABA</name>
<keyword evidence="4" id="KW-0433">Leucine-rich repeat</keyword>
<keyword evidence="8 12" id="KW-1133">Transmembrane helix</keyword>
<evidence type="ECO:0000256" key="4">
    <source>
        <dbReference type="ARBA" id="ARBA00022614"/>
    </source>
</evidence>
<dbReference type="PANTHER" id="PTHR48063">
    <property type="entry name" value="LRR RECEPTOR-LIKE KINASE"/>
    <property type="match status" value="1"/>
</dbReference>
<keyword evidence="11" id="KW-0325">Glycoprotein</keyword>
<dbReference type="Pfam" id="PF08263">
    <property type="entry name" value="LRRNT_2"/>
    <property type="match status" value="1"/>
</dbReference>
<evidence type="ECO:0000313" key="15">
    <source>
        <dbReference type="EMBL" id="MED6122994.1"/>
    </source>
</evidence>
<evidence type="ECO:0000256" key="3">
    <source>
        <dbReference type="ARBA" id="ARBA00022475"/>
    </source>
</evidence>
<comment type="caution">
    <text evidence="15">The sequence shown here is derived from an EMBL/GenBank/DDBJ whole genome shotgun (WGS) entry which is preliminary data.</text>
</comment>
<sequence>MMRNYVVKCVYALVVLMLLHDDAASIHGEEVRCLDKERRALLTFKQGIRDVMGMLSTWRDDDDCCKWQGITCSNQTGHVLRLHLCGSGLDVLIGQANISTLIDLQNLEYLDLSGNEFLNSDISEHIGLFTKLRYLNLSYTYVSGRIPPQLGSLTHLRYLDLSYNFLDGEIPSQLNHLGQLQYLGLQSYGEIQGEITFQNCELSGAIPFESGDLPLLHTLKLGGDFVLKTKDAEWVSNLSFLKTLDLKSLSLGNSHQWLPMIRKHIPNLSELRLSDCSLSDNDVQFLFDIHSNNSSLTILDFSSNMLTSSTFQLLSKFGSNLRKLYLSHNNIVLSHPHYPNFPSLVILDLSYNNLSSSQFQGNFNFGSNLEQLDLSNCSLTDTSFLMLFTSIVNSSSSLLVLRLSYNLLISSNIFHWIFNFTANLHTLYLNGNLLEGPIPKAFDKEMNSLEYLDVSRNKLQGEIPPFFGNICTLQILDLSFNNLNGDFSRFIQNSSWCNRHRFYVLVLSYNRITGMIPKSIGLLSELRYLELDGNSLTGEITESHLTSFSKLVVLTLSNNSVSLKLVPNWIPPFQLIILQLASCKLDPNFPSWLHTQNHLIYLDISDVGINGSIPEWFWYKLPLLQYYLNMSHNNFVGAIPNLPLRLPHGALIDFSSNQFEGVIPSFLLHASSLILSKNKFSNISSLLCQDNNIAKTYLGTLVLANNQLEGSLPDCWESVSSLLFLDLSYNNFTGKIPPSIGSLVKLEALVLRSNRFFGKLPSNLKNCTNLFLLDVSENLLSGPIPSWIGETLRRLIVLSMAGNHFSGNLSMHLCYLKKLQLLDLSRNILSNEIPTCLQNFTAMSKKSINSTETTGLIHWKNNTYYETYGFFFSGYTFNITVMWKGVKSCFKNPELRLNSIDLSSNHFTGEIPKEIVYLVGLVSLNLSRNNLSGEIPAEIGNITSLESLDLSRNRLSGTIPSSLSQIDNLGMLELSSNSLHGRIPPGRHMDTFDGSSFEGNPDLCGQQVNKTCPGDMAPVKPEEPTTHDDEDDNSGFYEALYMSLGFGFFIGFWGLLGPLLFWKHWRIAYLRLLNKVADYIYVTVAVYAEKFHN</sequence>
<protein>
    <recommendedName>
        <fullName evidence="14">Leucine-rich repeat-containing N-terminal plant-type domain-containing protein</fullName>
    </recommendedName>
</protein>
<feature type="transmembrane region" description="Helical" evidence="12">
    <location>
        <begin position="1039"/>
        <end position="1062"/>
    </location>
</feature>
<dbReference type="Gene3D" id="3.80.10.10">
    <property type="entry name" value="Ribonuclease Inhibitor"/>
    <property type="match status" value="5"/>
</dbReference>
<keyword evidence="10" id="KW-0675">Receptor</keyword>
<evidence type="ECO:0000256" key="1">
    <source>
        <dbReference type="ARBA" id="ARBA00004251"/>
    </source>
</evidence>
<evidence type="ECO:0000256" key="5">
    <source>
        <dbReference type="ARBA" id="ARBA00022692"/>
    </source>
</evidence>
<evidence type="ECO:0000256" key="2">
    <source>
        <dbReference type="ARBA" id="ARBA00009592"/>
    </source>
</evidence>
<evidence type="ECO:0000256" key="10">
    <source>
        <dbReference type="ARBA" id="ARBA00023170"/>
    </source>
</evidence>
<evidence type="ECO:0000256" key="9">
    <source>
        <dbReference type="ARBA" id="ARBA00023136"/>
    </source>
</evidence>
<dbReference type="SUPFAM" id="SSF52047">
    <property type="entry name" value="RNI-like"/>
    <property type="match status" value="1"/>
</dbReference>
<keyword evidence="6 13" id="KW-0732">Signal</keyword>
<feature type="chain" id="PRO_5045097652" description="Leucine-rich repeat-containing N-terminal plant-type domain-containing protein" evidence="13">
    <location>
        <begin position="29"/>
        <end position="1093"/>
    </location>
</feature>
<feature type="domain" description="Leucine-rich repeat-containing N-terminal plant-type" evidence="14">
    <location>
        <begin position="35"/>
        <end position="73"/>
    </location>
</feature>
<keyword evidence="5 12" id="KW-0812">Transmembrane</keyword>
<keyword evidence="7" id="KW-0677">Repeat</keyword>
<reference evidence="15 16" key="1">
    <citation type="journal article" date="2023" name="Plants (Basel)">
        <title>Bridging the Gap: Combining Genomics and Transcriptomics Approaches to Understand Stylosanthes scabra, an Orphan Legume from the Brazilian Caatinga.</title>
        <authorList>
            <person name="Ferreira-Neto J.R.C."/>
            <person name="da Silva M.D."/>
            <person name="Binneck E."/>
            <person name="de Melo N.F."/>
            <person name="da Silva R.H."/>
            <person name="de Melo A.L.T.M."/>
            <person name="Pandolfi V."/>
            <person name="Bustamante F.O."/>
            <person name="Brasileiro-Vidal A.C."/>
            <person name="Benko-Iseppon A.M."/>
        </authorList>
    </citation>
    <scope>NUCLEOTIDE SEQUENCE [LARGE SCALE GENOMIC DNA]</scope>
    <source>
        <tissue evidence="15">Leaves</tissue>
    </source>
</reference>
<dbReference type="InterPro" id="IPR032675">
    <property type="entry name" value="LRR_dom_sf"/>
</dbReference>
<dbReference type="EMBL" id="JASCZI010030482">
    <property type="protein sequence ID" value="MED6122994.1"/>
    <property type="molecule type" value="Genomic_DNA"/>
</dbReference>
<evidence type="ECO:0000256" key="13">
    <source>
        <dbReference type="SAM" id="SignalP"/>
    </source>
</evidence>
<dbReference type="Pfam" id="PF00560">
    <property type="entry name" value="LRR_1"/>
    <property type="match status" value="10"/>
</dbReference>
<evidence type="ECO:0000256" key="7">
    <source>
        <dbReference type="ARBA" id="ARBA00022737"/>
    </source>
</evidence>
<dbReference type="InterPro" id="IPR046956">
    <property type="entry name" value="RLP23-like"/>
</dbReference>
<dbReference type="InterPro" id="IPR013210">
    <property type="entry name" value="LRR_N_plant-typ"/>
</dbReference>
<dbReference type="PANTHER" id="PTHR48063:SF98">
    <property type="entry name" value="LRR RECEPTOR-LIKE SERINE_THREONINE-PROTEIN KINASE FLS2"/>
    <property type="match status" value="1"/>
</dbReference>
<organism evidence="15 16">
    <name type="scientific">Stylosanthes scabra</name>
    <dbReference type="NCBI Taxonomy" id="79078"/>
    <lineage>
        <taxon>Eukaryota</taxon>
        <taxon>Viridiplantae</taxon>
        <taxon>Streptophyta</taxon>
        <taxon>Embryophyta</taxon>
        <taxon>Tracheophyta</taxon>
        <taxon>Spermatophyta</taxon>
        <taxon>Magnoliopsida</taxon>
        <taxon>eudicotyledons</taxon>
        <taxon>Gunneridae</taxon>
        <taxon>Pentapetalae</taxon>
        <taxon>rosids</taxon>
        <taxon>fabids</taxon>
        <taxon>Fabales</taxon>
        <taxon>Fabaceae</taxon>
        <taxon>Papilionoideae</taxon>
        <taxon>50 kb inversion clade</taxon>
        <taxon>dalbergioids sensu lato</taxon>
        <taxon>Dalbergieae</taxon>
        <taxon>Pterocarpus clade</taxon>
        <taxon>Stylosanthes</taxon>
    </lineage>
</organism>
<evidence type="ECO:0000256" key="12">
    <source>
        <dbReference type="SAM" id="Phobius"/>
    </source>
</evidence>
<dbReference type="Pfam" id="PF13855">
    <property type="entry name" value="LRR_8"/>
    <property type="match status" value="1"/>
</dbReference>
<dbReference type="SMART" id="SM00369">
    <property type="entry name" value="LRR_TYP"/>
    <property type="match status" value="10"/>
</dbReference>
<comment type="similarity">
    <text evidence="2">Belongs to the RLP family.</text>
</comment>
<feature type="signal peptide" evidence="13">
    <location>
        <begin position="1"/>
        <end position="28"/>
    </location>
</feature>
<keyword evidence="3" id="KW-1003">Cell membrane</keyword>
<dbReference type="PRINTS" id="PR00019">
    <property type="entry name" value="LEURICHRPT"/>
</dbReference>
<evidence type="ECO:0000256" key="11">
    <source>
        <dbReference type="ARBA" id="ARBA00023180"/>
    </source>
</evidence>
<evidence type="ECO:0000313" key="16">
    <source>
        <dbReference type="Proteomes" id="UP001341840"/>
    </source>
</evidence>
<evidence type="ECO:0000256" key="6">
    <source>
        <dbReference type="ARBA" id="ARBA00022729"/>
    </source>
</evidence>
<dbReference type="SMART" id="SM00365">
    <property type="entry name" value="LRR_SD22"/>
    <property type="match status" value="5"/>
</dbReference>
<dbReference type="SUPFAM" id="SSF52058">
    <property type="entry name" value="L domain-like"/>
    <property type="match status" value="2"/>
</dbReference>
<keyword evidence="9 12" id="KW-0472">Membrane</keyword>
<accession>A0ABU6RG62</accession>
<evidence type="ECO:0000256" key="8">
    <source>
        <dbReference type="ARBA" id="ARBA00022989"/>
    </source>
</evidence>
<proteinExistence type="inferred from homology"/>
<comment type="subcellular location">
    <subcellularLocation>
        <location evidence="1">Cell membrane</location>
        <topology evidence="1">Single-pass type I membrane protein</topology>
    </subcellularLocation>
</comment>
<dbReference type="InterPro" id="IPR001611">
    <property type="entry name" value="Leu-rich_rpt"/>
</dbReference>
<keyword evidence="16" id="KW-1185">Reference proteome</keyword>
<dbReference type="InterPro" id="IPR003591">
    <property type="entry name" value="Leu-rich_rpt_typical-subtyp"/>
</dbReference>
<dbReference type="Proteomes" id="UP001341840">
    <property type="component" value="Unassembled WGS sequence"/>
</dbReference>
<evidence type="ECO:0000259" key="14">
    <source>
        <dbReference type="Pfam" id="PF08263"/>
    </source>
</evidence>
<gene>
    <name evidence="15" type="ORF">PIB30_045204</name>
</gene>